<sequence length="333" mass="34700">MRLLRAEASRFAKRRLVRWGVLGLLAALALVLAGVSQQSRPATAAARAAAGAEADRAYAAALAEHRALVERCRADRAAGRAAFAADPDCGVGAEPAREWYTAEGYLPYQLVFAREISAFMLLFTALLALLAVLLAASFIGAEWHSGGLANLLLWRPQRGRVLAAKLTVALAGTLVVGAVAAVLWVGAVWVLARYDGSLAGTTPGVLRSVGLDAARAVGLALFAAAFAFCLASVGRHTAAAFGAVLAVGLVSEVGVRFAVGVLRVPFPDRYLLSTYADAWLGKVTTIRAGDCLDAGCLLLTRDVHWYEALVVFGAGTALAALAAFGTIGRRAIT</sequence>
<keyword evidence="1" id="KW-0812">Transmembrane</keyword>
<evidence type="ECO:0000256" key="1">
    <source>
        <dbReference type="SAM" id="Phobius"/>
    </source>
</evidence>
<evidence type="ECO:0000313" key="3">
    <source>
        <dbReference type="Proteomes" id="UP000649739"/>
    </source>
</evidence>
<dbReference type="EMBL" id="BMQB01000004">
    <property type="protein sequence ID" value="GGJ90939.1"/>
    <property type="molecule type" value="Genomic_DNA"/>
</dbReference>
<dbReference type="Proteomes" id="UP000649739">
    <property type="component" value="Unassembled WGS sequence"/>
</dbReference>
<organism evidence="2 3">
    <name type="scientific">Pilimelia anulata</name>
    <dbReference type="NCBI Taxonomy" id="53371"/>
    <lineage>
        <taxon>Bacteria</taxon>
        <taxon>Bacillati</taxon>
        <taxon>Actinomycetota</taxon>
        <taxon>Actinomycetes</taxon>
        <taxon>Micromonosporales</taxon>
        <taxon>Micromonosporaceae</taxon>
        <taxon>Pilimelia</taxon>
    </lineage>
</organism>
<accession>A0A8J3B5D4</accession>
<protein>
    <submittedName>
        <fullName evidence="2">Uncharacterized protein</fullName>
    </submittedName>
</protein>
<reference evidence="2" key="1">
    <citation type="journal article" date="2014" name="Int. J. Syst. Evol. Microbiol.">
        <title>Complete genome sequence of Corynebacterium casei LMG S-19264T (=DSM 44701T), isolated from a smear-ripened cheese.</title>
        <authorList>
            <consortium name="US DOE Joint Genome Institute (JGI-PGF)"/>
            <person name="Walter F."/>
            <person name="Albersmeier A."/>
            <person name="Kalinowski J."/>
            <person name="Ruckert C."/>
        </authorList>
    </citation>
    <scope>NUCLEOTIDE SEQUENCE</scope>
    <source>
        <strain evidence="2">JCM 3090</strain>
    </source>
</reference>
<keyword evidence="1" id="KW-1133">Transmembrane helix</keyword>
<keyword evidence="1" id="KW-0472">Membrane</keyword>
<feature type="transmembrane region" description="Helical" evidence="1">
    <location>
        <begin position="212"/>
        <end position="231"/>
    </location>
</feature>
<feature type="transmembrane region" description="Helical" evidence="1">
    <location>
        <begin position="308"/>
        <end position="327"/>
    </location>
</feature>
<feature type="transmembrane region" description="Helical" evidence="1">
    <location>
        <begin position="238"/>
        <end position="259"/>
    </location>
</feature>
<gene>
    <name evidence="2" type="ORF">GCM10010123_21010</name>
</gene>
<dbReference type="AlphaFoldDB" id="A0A8J3B5D4"/>
<dbReference type="GO" id="GO:0005886">
    <property type="term" value="C:plasma membrane"/>
    <property type="evidence" value="ECO:0007669"/>
    <property type="project" value="UniProtKB-SubCell"/>
</dbReference>
<feature type="transmembrane region" description="Helical" evidence="1">
    <location>
        <begin position="116"/>
        <end position="141"/>
    </location>
</feature>
<proteinExistence type="predicted"/>
<name>A0A8J3B5D4_9ACTN</name>
<comment type="caution">
    <text evidence="2">The sequence shown here is derived from an EMBL/GenBank/DDBJ whole genome shotgun (WGS) entry which is preliminary data.</text>
</comment>
<dbReference type="GO" id="GO:0140359">
    <property type="term" value="F:ABC-type transporter activity"/>
    <property type="evidence" value="ECO:0007669"/>
    <property type="project" value="InterPro"/>
</dbReference>
<evidence type="ECO:0000313" key="2">
    <source>
        <dbReference type="EMBL" id="GGJ90939.1"/>
    </source>
</evidence>
<reference evidence="2" key="2">
    <citation type="submission" date="2020-09" db="EMBL/GenBank/DDBJ databases">
        <authorList>
            <person name="Sun Q."/>
            <person name="Ohkuma M."/>
        </authorList>
    </citation>
    <scope>NUCLEOTIDE SEQUENCE</scope>
    <source>
        <strain evidence="2">JCM 3090</strain>
    </source>
</reference>
<dbReference type="RefSeq" id="WP_189169915.1">
    <property type="nucleotide sequence ID" value="NZ_BMQB01000004.1"/>
</dbReference>
<keyword evidence="3" id="KW-1185">Reference proteome</keyword>
<feature type="transmembrane region" description="Helical" evidence="1">
    <location>
        <begin position="162"/>
        <end position="192"/>
    </location>
</feature>